<proteinExistence type="predicted"/>
<evidence type="ECO:0000256" key="2">
    <source>
        <dbReference type="SAM" id="Phobius"/>
    </source>
</evidence>
<keyword evidence="2" id="KW-0812">Transmembrane</keyword>
<feature type="compositionally biased region" description="Basic and acidic residues" evidence="1">
    <location>
        <begin position="210"/>
        <end position="230"/>
    </location>
</feature>
<organism evidence="3 4">
    <name type="scientific">Nocardioides abyssi</name>
    <dbReference type="NCBI Taxonomy" id="3058370"/>
    <lineage>
        <taxon>Bacteria</taxon>
        <taxon>Bacillati</taxon>
        <taxon>Actinomycetota</taxon>
        <taxon>Actinomycetes</taxon>
        <taxon>Propionibacteriales</taxon>
        <taxon>Nocardioidaceae</taxon>
        <taxon>Nocardioides</taxon>
    </lineage>
</organism>
<feature type="region of interest" description="Disordered" evidence="1">
    <location>
        <begin position="207"/>
        <end position="230"/>
    </location>
</feature>
<keyword evidence="4" id="KW-1185">Reference proteome</keyword>
<dbReference type="EMBL" id="JAUHJR010000002">
    <property type="protein sequence ID" value="MDN4160868.1"/>
    <property type="molecule type" value="Genomic_DNA"/>
</dbReference>
<protein>
    <recommendedName>
        <fullName evidence="5">DUF2207 domain-containing protein</fullName>
    </recommendedName>
</protein>
<evidence type="ECO:0000256" key="1">
    <source>
        <dbReference type="SAM" id="MobiDB-lite"/>
    </source>
</evidence>
<evidence type="ECO:0008006" key="5">
    <source>
        <dbReference type="Google" id="ProtNLM"/>
    </source>
</evidence>
<name>A0ABT8ERU3_9ACTN</name>
<accession>A0ABT8ERU3</accession>
<feature type="transmembrane region" description="Helical" evidence="2">
    <location>
        <begin position="116"/>
        <end position="136"/>
    </location>
</feature>
<sequence length="230" mass="25599">MQVWERTIDGRHHRVEAEGSARRTLRWYVDGALVVEKRSLEDSPELDSGDDHPDLGAVKLKFSALGNPRRATVHDDLVGAITGVGGTDLVPEEGSPAAQHEQRLLAHPNRYAARQAGIAIAVIAVPLLLGLLARLFPDVEIPWPDLPSIPFPDLPRIPWPDLPSIPWPDLPSLPDLPAWVERVLDVLGYVWPVALAFLLARGEVRRRRKRDEQARAEHDGAGERDEEPRD</sequence>
<dbReference type="Proteomes" id="UP001168537">
    <property type="component" value="Unassembled WGS sequence"/>
</dbReference>
<keyword evidence="2" id="KW-1133">Transmembrane helix</keyword>
<evidence type="ECO:0000313" key="4">
    <source>
        <dbReference type="Proteomes" id="UP001168537"/>
    </source>
</evidence>
<evidence type="ECO:0000313" key="3">
    <source>
        <dbReference type="EMBL" id="MDN4160868.1"/>
    </source>
</evidence>
<keyword evidence="2" id="KW-0472">Membrane</keyword>
<comment type="caution">
    <text evidence="3">The sequence shown here is derived from an EMBL/GenBank/DDBJ whole genome shotgun (WGS) entry which is preliminary data.</text>
</comment>
<dbReference type="RefSeq" id="WP_300959755.1">
    <property type="nucleotide sequence ID" value="NZ_JAUHJR010000002.1"/>
</dbReference>
<feature type="transmembrane region" description="Helical" evidence="2">
    <location>
        <begin position="179"/>
        <end position="200"/>
    </location>
</feature>
<reference evidence="3" key="1">
    <citation type="submission" date="2023-06" db="EMBL/GenBank/DDBJ databases">
        <title>Draft genome sequence of Nocardioides sp. SOB72.</title>
        <authorList>
            <person name="Zhang G."/>
        </authorList>
    </citation>
    <scope>NUCLEOTIDE SEQUENCE</scope>
    <source>
        <strain evidence="3">SOB72</strain>
    </source>
</reference>
<gene>
    <name evidence="3" type="ORF">QWY29_05835</name>
</gene>